<dbReference type="GeneID" id="71997277"/>
<protein>
    <submittedName>
        <fullName evidence="2">Uncharacterized protein</fullName>
    </submittedName>
</protein>
<organism evidence="2 3">
    <name type="scientific">Rhodofomes roseus</name>
    <dbReference type="NCBI Taxonomy" id="34475"/>
    <lineage>
        <taxon>Eukaryota</taxon>
        <taxon>Fungi</taxon>
        <taxon>Dikarya</taxon>
        <taxon>Basidiomycota</taxon>
        <taxon>Agaricomycotina</taxon>
        <taxon>Agaricomycetes</taxon>
        <taxon>Polyporales</taxon>
        <taxon>Rhodofomes</taxon>
    </lineage>
</organism>
<feature type="compositionally biased region" description="Basic residues" evidence="1">
    <location>
        <begin position="177"/>
        <end position="186"/>
    </location>
</feature>
<accession>A0ABQ8KAK1</accession>
<dbReference type="RefSeq" id="XP_047776955.1">
    <property type="nucleotide sequence ID" value="XM_047916545.1"/>
</dbReference>
<dbReference type="Proteomes" id="UP000814176">
    <property type="component" value="Unassembled WGS sequence"/>
</dbReference>
<dbReference type="EMBL" id="JADCUA010000015">
    <property type="protein sequence ID" value="KAH9834424.1"/>
    <property type="molecule type" value="Genomic_DNA"/>
</dbReference>
<keyword evidence="3" id="KW-1185">Reference proteome</keyword>
<name>A0ABQ8KAK1_9APHY</name>
<sequence length="195" mass="21898">MQRSRSIECFVPKGHTSGFLFVTSRTLTMASLHILAVGRTPRSIRTSLGAKHMFVDDESLYNAVSRCRSMGELMAGRLQLLRQRFHVVVWRKAVIRLALRIYLLATTHGGRVEIMWPSRSKAEVARIIGSNAVRQEITSRIGLCLHCVDDAEVESRFEHGDAAQDRSGEVRPEGRKVATRRSRRGSNRSVPNDTG</sequence>
<proteinExistence type="predicted"/>
<evidence type="ECO:0000256" key="1">
    <source>
        <dbReference type="SAM" id="MobiDB-lite"/>
    </source>
</evidence>
<evidence type="ECO:0000313" key="3">
    <source>
        <dbReference type="Proteomes" id="UP000814176"/>
    </source>
</evidence>
<feature type="compositionally biased region" description="Basic and acidic residues" evidence="1">
    <location>
        <begin position="158"/>
        <end position="176"/>
    </location>
</feature>
<reference evidence="2 3" key="1">
    <citation type="journal article" date="2021" name="Environ. Microbiol.">
        <title>Gene family expansions and transcriptome signatures uncover fungal adaptations to wood decay.</title>
        <authorList>
            <person name="Hage H."/>
            <person name="Miyauchi S."/>
            <person name="Viragh M."/>
            <person name="Drula E."/>
            <person name="Min B."/>
            <person name="Chaduli D."/>
            <person name="Navarro D."/>
            <person name="Favel A."/>
            <person name="Norest M."/>
            <person name="Lesage-Meessen L."/>
            <person name="Balint B."/>
            <person name="Merenyi Z."/>
            <person name="de Eugenio L."/>
            <person name="Morin E."/>
            <person name="Martinez A.T."/>
            <person name="Baldrian P."/>
            <person name="Stursova M."/>
            <person name="Martinez M.J."/>
            <person name="Novotny C."/>
            <person name="Magnuson J.K."/>
            <person name="Spatafora J.W."/>
            <person name="Maurice S."/>
            <person name="Pangilinan J."/>
            <person name="Andreopoulos W."/>
            <person name="LaButti K."/>
            <person name="Hundley H."/>
            <person name="Na H."/>
            <person name="Kuo A."/>
            <person name="Barry K."/>
            <person name="Lipzen A."/>
            <person name="Henrissat B."/>
            <person name="Riley R."/>
            <person name="Ahrendt S."/>
            <person name="Nagy L.G."/>
            <person name="Grigoriev I.V."/>
            <person name="Martin F."/>
            <person name="Rosso M.N."/>
        </authorList>
    </citation>
    <scope>NUCLEOTIDE SEQUENCE [LARGE SCALE GENOMIC DNA]</scope>
    <source>
        <strain evidence="2 3">CIRM-BRFM 1785</strain>
    </source>
</reference>
<feature type="region of interest" description="Disordered" evidence="1">
    <location>
        <begin position="158"/>
        <end position="195"/>
    </location>
</feature>
<evidence type="ECO:0000313" key="2">
    <source>
        <dbReference type="EMBL" id="KAH9834424.1"/>
    </source>
</evidence>
<gene>
    <name evidence="2" type="ORF">C8Q71DRAFT_140483</name>
</gene>
<comment type="caution">
    <text evidence="2">The sequence shown here is derived from an EMBL/GenBank/DDBJ whole genome shotgun (WGS) entry which is preliminary data.</text>
</comment>